<evidence type="ECO:0000256" key="3">
    <source>
        <dbReference type="SAM" id="SignalP"/>
    </source>
</evidence>
<evidence type="ECO:0000256" key="1">
    <source>
        <dbReference type="SAM" id="MobiDB-lite"/>
    </source>
</evidence>
<dbReference type="HOGENOM" id="CLU_159907_0_0_11"/>
<accession>V6KWD8</accession>
<proteinExistence type="predicted"/>
<keyword evidence="5" id="KW-1185">Reference proteome</keyword>
<feature type="region of interest" description="Disordered" evidence="1">
    <location>
        <begin position="69"/>
        <end position="97"/>
    </location>
</feature>
<evidence type="ECO:0000313" key="5">
    <source>
        <dbReference type="Proteomes" id="UP000017984"/>
    </source>
</evidence>
<keyword evidence="2" id="KW-0812">Transmembrane</keyword>
<keyword evidence="2" id="KW-1133">Transmembrane helix</keyword>
<dbReference type="AlphaFoldDB" id="V6KWD8"/>
<evidence type="ECO:0000256" key="2">
    <source>
        <dbReference type="SAM" id="Phobius"/>
    </source>
</evidence>
<feature type="signal peptide" evidence="3">
    <location>
        <begin position="1"/>
        <end position="19"/>
    </location>
</feature>
<dbReference type="STRING" id="1352936.M878_04930"/>
<sequence>MLFLGLLLLAATGAFTALAIADNLSGGPQQYGVSVLGHHIATLSPLGLFCSGLALALIFCLGLAMVSGAAHHRRSPRPRRAHRRTTVGPMMGPGTRA</sequence>
<dbReference type="Proteomes" id="UP000017984">
    <property type="component" value="Chromosome"/>
</dbReference>
<feature type="compositionally biased region" description="Basic residues" evidence="1">
    <location>
        <begin position="70"/>
        <end position="85"/>
    </location>
</feature>
<dbReference type="EMBL" id="AWQX01000045">
    <property type="protein sequence ID" value="EST35721.1"/>
    <property type="molecule type" value="Genomic_DNA"/>
</dbReference>
<protein>
    <recommendedName>
        <fullName evidence="6">MHYT domain-containing protein</fullName>
    </recommendedName>
</protein>
<dbReference type="PATRIC" id="fig|1352936.5.peg.1062"/>
<reference evidence="4 5" key="1">
    <citation type="journal article" date="2014" name="Genome Announc.">
        <title>Draft Genome Sequence of Streptomyces roseochromogenes subsp. oscitans DS 12.976, Producer of the Aminocoumarin Antibiotic Clorobiocin.</title>
        <authorList>
            <person name="Ruckert C."/>
            <person name="Kalinowski J."/>
            <person name="Heide L."/>
            <person name="Apel A.K."/>
        </authorList>
    </citation>
    <scope>NUCLEOTIDE SEQUENCE [LARGE SCALE GENOMIC DNA]</scope>
    <source>
        <strain evidence="4 5">DS 12.976</strain>
    </source>
</reference>
<keyword evidence="3" id="KW-0732">Signal</keyword>
<keyword evidence="2" id="KW-0472">Membrane</keyword>
<comment type="caution">
    <text evidence="4">The sequence shown here is derived from an EMBL/GenBank/DDBJ whole genome shotgun (WGS) entry which is preliminary data.</text>
</comment>
<organism evidence="4 5">
    <name type="scientific">Streptomyces roseochromogenus subsp. oscitans DS 12.976</name>
    <dbReference type="NCBI Taxonomy" id="1352936"/>
    <lineage>
        <taxon>Bacteria</taxon>
        <taxon>Bacillati</taxon>
        <taxon>Actinomycetota</taxon>
        <taxon>Actinomycetes</taxon>
        <taxon>Kitasatosporales</taxon>
        <taxon>Streptomycetaceae</taxon>
        <taxon>Streptomyces</taxon>
    </lineage>
</organism>
<feature type="transmembrane region" description="Helical" evidence="2">
    <location>
        <begin position="45"/>
        <end position="70"/>
    </location>
</feature>
<gene>
    <name evidence="4" type="ORF">M878_04930</name>
</gene>
<evidence type="ECO:0000313" key="4">
    <source>
        <dbReference type="EMBL" id="EST35721.1"/>
    </source>
</evidence>
<feature type="chain" id="PRO_5004748596" description="MHYT domain-containing protein" evidence="3">
    <location>
        <begin position="20"/>
        <end position="97"/>
    </location>
</feature>
<evidence type="ECO:0008006" key="6">
    <source>
        <dbReference type="Google" id="ProtNLM"/>
    </source>
</evidence>
<name>V6KWD8_STRRC</name>